<feature type="transmembrane region" description="Helical" evidence="13">
    <location>
        <begin position="191"/>
        <end position="220"/>
    </location>
</feature>
<dbReference type="InterPro" id="IPR017937">
    <property type="entry name" value="Thioredoxin_CS"/>
</dbReference>
<evidence type="ECO:0000256" key="9">
    <source>
        <dbReference type="ARBA" id="ARBA00023136"/>
    </source>
</evidence>
<evidence type="ECO:0000256" key="14">
    <source>
        <dbReference type="SAM" id="SignalP"/>
    </source>
</evidence>
<evidence type="ECO:0000256" key="5">
    <source>
        <dbReference type="ARBA" id="ARBA00022729"/>
    </source>
</evidence>
<feature type="compositionally biased region" description="Acidic residues" evidence="12">
    <location>
        <begin position="240"/>
        <end position="264"/>
    </location>
</feature>
<evidence type="ECO:0000256" key="8">
    <source>
        <dbReference type="ARBA" id="ARBA00022989"/>
    </source>
</evidence>
<evidence type="ECO:0000256" key="7">
    <source>
        <dbReference type="ARBA" id="ARBA00022982"/>
    </source>
</evidence>
<feature type="domain" description="Thioredoxin" evidence="15">
    <location>
        <begin position="1"/>
        <end position="145"/>
    </location>
</feature>
<proteinExistence type="predicted"/>
<sequence length="279" mass="31881">MSKPLFAVFLLVIGSLCQGLCVLTTNDVDAGHEDVHVTRNHHSLELDENNWTNVLNDEWMVLFYAPWCPACKSLEPEWREFAKWCDIHSSVQVASTDITISPGLTGRFIVTTLPTIFHVKNGVFRYYKMGRDKDSMISFIRERKWETVETISSWKSPNSIQMSLVAQFFKLSQKVRILHSTLMAEYGLPTWGSYLIFAIATIFIGAILGLVLVCIIDLVYPPNHKMPVKDRKAENSDSGQESDDDDELVKDELLDDQASDEPTENEPLLRNRRKIRKTD</sequence>
<organism evidence="16 17">
    <name type="scientific">Aphis craccivora</name>
    <name type="common">Cowpea aphid</name>
    <dbReference type="NCBI Taxonomy" id="307492"/>
    <lineage>
        <taxon>Eukaryota</taxon>
        <taxon>Metazoa</taxon>
        <taxon>Ecdysozoa</taxon>
        <taxon>Arthropoda</taxon>
        <taxon>Hexapoda</taxon>
        <taxon>Insecta</taxon>
        <taxon>Pterygota</taxon>
        <taxon>Neoptera</taxon>
        <taxon>Paraneoptera</taxon>
        <taxon>Hemiptera</taxon>
        <taxon>Sternorrhyncha</taxon>
        <taxon>Aphidomorpha</taxon>
        <taxon>Aphidoidea</taxon>
        <taxon>Aphididae</taxon>
        <taxon>Aphidini</taxon>
        <taxon>Aphis</taxon>
        <taxon>Aphis</taxon>
    </lineage>
</organism>
<keyword evidence="5 14" id="KW-0732">Signal</keyword>
<dbReference type="EMBL" id="VUJU01000389">
    <property type="protein sequence ID" value="KAF0770753.1"/>
    <property type="molecule type" value="Genomic_DNA"/>
</dbReference>
<evidence type="ECO:0000256" key="12">
    <source>
        <dbReference type="SAM" id="MobiDB-lite"/>
    </source>
</evidence>
<feature type="signal peptide" evidence="14">
    <location>
        <begin position="1"/>
        <end position="19"/>
    </location>
</feature>
<evidence type="ECO:0000256" key="11">
    <source>
        <dbReference type="ARBA" id="ARBA00023284"/>
    </source>
</evidence>
<dbReference type="AlphaFoldDB" id="A0A6G0ZI43"/>
<keyword evidence="8 13" id="KW-1133">Transmembrane helix</keyword>
<evidence type="ECO:0000256" key="1">
    <source>
        <dbReference type="ARBA" id="ARBA00004115"/>
    </source>
</evidence>
<reference evidence="16 17" key="1">
    <citation type="submission" date="2019-08" db="EMBL/GenBank/DDBJ databases">
        <title>Whole genome of Aphis craccivora.</title>
        <authorList>
            <person name="Voronova N.V."/>
            <person name="Shulinski R.S."/>
            <person name="Bandarenka Y.V."/>
            <person name="Zhorov D.G."/>
            <person name="Warner D."/>
        </authorList>
    </citation>
    <scope>NUCLEOTIDE SEQUENCE [LARGE SCALE GENOMIC DNA]</scope>
    <source>
        <strain evidence="16">180601</strain>
        <tissue evidence="16">Whole Body</tissue>
    </source>
</reference>
<dbReference type="Pfam" id="PF00085">
    <property type="entry name" value="Thioredoxin"/>
    <property type="match status" value="1"/>
</dbReference>
<dbReference type="InterPro" id="IPR036249">
    <property type="entry name" value="Thioredoxin-like_sf"/>
</dbReference>
<dbReference type="GO" id="GO:0005789">
    <property type="term" value="C:endoplasmic reticulum membrane"/>
    <property type="evidence" value="ECO:0007669"/>
    <property type="project" value="UniProtKB-SubCell"/>
</dbReference>
<protein>
    <submittedName>
        <fullName evidence="16">Thioredoxin-related transmembrane protein 1-like</fullName>
    </submittedName>
</protein>
<keyword evidence="2" id="KW-0813">Transport</keyword>
<evidence type="ECO:0000256" key="10">
    <source>
        <dbReference type="ARBA" id="ARBA00023157"/>
    </source>
</evidence>
<keyword evidence="9 13" id="KW-0472">Membrane</keyword>
<dbReference type="PANTHER" id="PTHR46107:SF3">
    <property type="entry name" value="THIOREDOXIN DOMAIN-CONTAINING PROTEIN"/>
    <property type="match status" value="1"/>
</dbReference>
<feature type="region of interest" description="Disordered" evidence="12">
    <location>
        <begin position="227"/>
        <end position="279"/>
    </location>
</feature>
<dbReference type="InterPro" id="IPR052454">
    <property type="entry name" value="TMX_domain-containing"/>
</dbReference>
<feature type="compositionally biased region" description="Basic residues" evidence="12">
    <location>
        <begin position="270"/>
        <end position="279"/>
    </location>
</feature>
<dbReference type="PROSITE" id="PS00194">
    <property type="entry name" value="THIOREDOXIN_1"/>
    <property type="match status" value="1"/>
</dbReference>
<evidence type="ECO:0000256" key="4">
    <source>
        <dbReference type="ARBA" id="ARBA00022692"/>
    </source>
</evidence>
<keyword evidence="7" id="KW-0249">Electron transport</keyword>
<dbReference type="PANTHER" id="PTHR46107">
    <property type="entry name" value="DUMPY: SHORTER THAN WILD-TYPE"/>
    <property type="match status" value="1"/>
</dbReference>
<evidence type="ECO:0000256" key="13">
    <source>
        <dbReference type="SAM" id="Phobius"/>
    </source>
</evidence>
<evidence type="ECO:0000313" key="17">
    <source>
        <dbReference type="Proteomes" id="UP000478052"/>
    </source>
</evidence>
<evidence type="ECO:0000256" key="3">
    <source>
        <dbReference type="ARBA" id="ARBA00022553"/>
    </source>
</evidence>
<dbReference type="Gene3D" id="3.40.30.10">
    <property type="entry name" value="Glutaredoxin"/>
    <property type="match status" value="1"/>
</dbReference>
<dbReference type="Proteomes" id="UP000478052">
    <property type="component" value="Unassembled WGS sequence"/>
</dbReference>
<keyword evidence="10" id="KW-1015">Disulfide bond</keyword>
<comment type="subcellular location">
    <subcellularLocation>
        <location evidence="1">Endoplasmic reticulum membrane</location>
        <topology evidence="1">Single-pass type I membrane protein</topology>
    </subcellularLocation>
</comment>
<feature type="chain" id="PRO_5026263985" evidence="14">
    <location>
        <begin position="20"/>
        <end position="279"/>
    </location>
</feature>
<evidence type="ECO:0000313" key="16">
    <source>
        <dbReference type="EMBL" id="KAF0770753.1"/>
    </source>
</evidence>
<dbReference type="InterPro" id="IPR013766">
    <property type="entry name" value="Thioredoxin_domain"/>
</dbReference>
<keyword evidence="4 13" id="KW-0812">Transmembrane</keyword>
<keyword evidence="3" id="KW-0597">Phosphoprotein</keyword>
<evidence type="ECO:0000256" key="6">
    <source>
        <dbReference type="ARBA" id="ARBA00022824"/>
    </source>
</evidence>
<keyword evidence="6" id="KW-0256">Endoplasmic reticulum</keyword>
<comment type="caution">
    <text evidence="16">The sequence shown here is derived from an EMBL/GenBank/DDBJ whole genome shotgun (WGS) entry which is preliminary data.</text>
</comment>
<evidence type="ECO:0000259" key="15">
    <source>
        <dbReference type="PROSITE" id="PS51352"/>
    </source>
</evidence>
<evidence type="ECO:0000256" key="2">
    <source>
        <dbReference type="ARBA" id="ARBA00022448"/>
    </source>
</evidence>
<dbReference type="GO" id="GO:0015036">
    <property type="term" value="F:disulfide oxidoreductase activity"/>
    <property type="evidence" value="ECO:0007669"/>
    <property type="project" value="TreeGrafter"/>
</dbReference>
<gene>
    <name evidence="16" type="ORF">FWK35_00004412</name>
</gene>
<name>A0A6G0ZI43_APHCR</name>
<dbReference type="OrthoDB" id="7869097at2759"/>
<dbReference type="PROSITE" id="PS51352">
    <property type="entry name" value="THIOREDOXIN_2"/>
    <property type="match status" value="1"/>
</dbReference>
<accession>A0A6G0ZI43</accession>
<keyword evidence="17" id="KW-1185">Reference proteome</keyword>
<keyword evidence="11" id="KW-0676">Redox-active center</keyword>
<dbReference type="SUPFAM" id="SSF52833">
    <property type="entry name" value="Thioredoxin-like"/>
    <property type="match status" value="1"/>
</dbReference>